<reference evidence="3" key="1">
    <citation type="submission" date="2013-03" db="EMBL/GenBank/DDBJ databases">
        <title>The Genome Sequence of Anopheles dirus WRAIR2.</title>
        <authorList>
            <consortium name="The Broad Institute Genomics Platform"/>
            <person name="Neafsey D.E."/>
            <person name="Walton C."/>
            <person name="Walker B."/>
            <person name="Young S.K."/>
            <person name="Zeng Q."/>
            <person name="Gargeya S."/>
            <person name="Fitzgerald M."/>
            <person name="Haas B."/>
            <person name="Abouelleil A."/>
            <person name="Allen A.W."/>
            <person name="Alvarado L."/>
            <person name="Arachchi H.M."/>
            <person name="Berlin A.M."/>
            <person name="Chapman S.B."/>
            <person name="Gainer-Dewar J."/>
            <person name="Goldberg J."/>
            <person name="Griggs A."/>
            <person name="Gujja S."/>
            <person name="Hansen M."/>
            <person name="Howarth C."/>
            <person name="Imamovic A."/>
            <person name="Ireland A."/>
            <person name="Larimer J."/>
            <person name="McCowan C."/>
            <person name="Murphy C."/>
            <person name="Pearson M."/>
            <person name="Poon T.W."/>
            <person name="Priest M."/>
            <person name="Roberts A."/>
            <person name="Saif S."/>
            <person name="Shea T."/>
            <person name="Sisk P."/>
            <person name="Sykes S."/>
            <person name="Wortman J."/>
            <person name="Nusbaum C."/>
            <person name="Birren B."/>
        </authorList>
    </citation>
    <scope>NUCLEOTIDE SEQUENCE [LARGE SCALE GENOMIC DNA]</scope>
    <source>
        <strain evidence="3">WRAIR2</strain>
    </source>
</reference>
<evidence type="ECO:0000313" key="3">
    <source>
        <dbReference type="Proteomes" id="UP000075884"/>
    </source>
</evidence>
<dbReference type="EnsemblMetazoa" id="ADIR006408-RA">
    <property type="protein sequence ID" value="ADIR006408-PA"/>
    <property type="gene ID" value="ADIR006408"/>
</dbReference>
<organism evidence="2 3">
    <name type="scientific">Anopheles dirus</name>
    <dbReference type="NCBI Taxonomy" id="7168"/>
    <lineage>
        <taxon>Eukaryota</taxon>
        <taxon>Metazoa</taxon>
        <taxon>Ecdysozoa</taxon>
        <taxon>Arthropoda</taxon>
        <taxon>Hexapoda</taxon>
        <taxon>Insecta</taxon>
        <taxon>Pterygota</taxon>
        <taxon>Neoptera</taxon>
        <taxon>Endopterygota</taxon>
        <taxon>Diptera</taxon>
        <taxon>Nematocera</taxon>
        <taxon>Culicoidea</taxon>
        <taxon>Culicidae</taxon>
        <taxon>Anophelinae</taxon>
        <taxon>Anopheles</taxon>
    </lineage>
</organism>
<feature type="compositionally biased region" description="Basic residues" evidence="1">
    <location>
        <begin position="43"/>
        <end position="54"/>
    </location>
</feature>
<protein>
    <submittedName>
        <fullName evidence="2">Uncharacterized protein</fullName>
    </submittedName>
</protein>
<evidence type="ECO:0000256" key="1">
    <source>
        <dbReference type="SAM" id="MobiDB-lite"/>
    </source>
</evidence>
<dbReference type="Proteomes" id="UP000075884">
    <property type="component" value="Unassembled WGS sequence"/>
</dbReference>
<feature type="compositionally biased region" description="Basic residues" evidence="1">
    <location>
        <begin position="1"/>
        <end position="11"/>
    </location>
</feature>
<dbReference type="VEuPathDB" id="VectorBase:ADIR006408"/>
<dbReference type="AlphaFoldDB" id="A0A182NFI6"/>
<keyword evidence="3" id="KW-1185">Reference proteome</keyword>
<evidence type="ECO:0000313" key="2">
    <source>
        <dbReference type="EnsemblMetazoa" id="ADIR006408-PA"/>
    </source>
</evidence>
<accession>A0A182NFI6</accession>
<sequence length="173" mass="18527">GSRSPHHKSRKVQTAQTAAHAPNAPNVPSVTTSRTQNEIPGSRTRRPRGLGLRRRPADGVDEGQAGRPLQPRLPPCAGRGVPLVRGSRSGDRSLGSAGGRTGRLPCPDRQDVRRPCSGRAPCPVRRLPRPVGRGPRSALPRCRLLDSAPPLSGWRRTVARRPTLALCVCASFS</sequence>
<reference evidence="2" key="2">
    <citation type="submission" date="2020-05" db="UniProtKB">
        <authorList>
            <consortium name="EnsemblMetazoa"/>
        </authorList>
    </citation>
    <scope>IDENTIFICATION</scope>
    <source>
        <strain evidence="2">WRAIR2</strain>
    </source>
</reference>
<name>A0A182NFI6_9DIPT</name>
<proteinExistence type="predicted"/>
<feature type="compositionally biased region" description="Polar residues" evidence="1">
    <location>
        <begin position="26"/>
        <end position="39"/>
    </location>
</feature>
<feature type="region of interest" description="Disordered" evidence="1">
    <location>
        <begin position="1"/>
        <end position="117"/>
    </location>
</feature>